<keyword evidence="3" id="KW-0539">Nucleus</keyword>
<dbReference type="GO" id="GO:0006974">
    <property type="term" value="P:DNA damage response"/>
    <property type="evidence" value="ECO:0007669"/>
    <property type="project" value="TreeGrafter"/>
</dbReference>
<protein>
    <recommendedName>
        <fullName evidence="4">DNA polymerase epsilon subunit D</fullName>
    </recommendedName>
    <alternativeName>
        <fullName evidence="5">DNA polymerase II subunit D</fullName>
    </alternativeName>
</protein>
<accession>A0A9W4TUV8</accession>
<dbReference type="GO" id="GO:0031507">
    <property type="term" value="P:heterochromatin formation"/>
    <property type="evidence" value="ECO:0007669"/>
    <property type="project" value="TreeGrafter"/>
</dbReference>
<dbReference type="InterPro" id="IPR051377">
    <property type="entry name" value="DNA_Pol-Epsilon_Subunit"/>
</dbReference>
<evidence type="ECO:0000256" key="7">
    <source>
        <dbReference type="SAM" id="MobiDB-lite"/>
    </source>
</evidence>
<gene>
    <name evidence="9" type="ORF">CANVERA_P1314</name>
</gene>
<dbReference type="InterPro" id="IPR003958">
    <property type="entry name" value="CBFA_NFYB_domain"/>
</dbReference>
<dbReference type="EMBL" id="CANTUO010000001">
    <property type="protein sequence ID" value="CAI5756795.1"/>
    <property type="molecule type" value="Genomic_DNA"/>
</dbReference>
<comment type="subcellular location">
    <subcellularLocation>
        <location evidence="1">Nucleus</location>
    </subcellularLocation>
</comment>
<evidence type="ECO:0000256" key="1">
    <source>
        <dbReference type="ARBA" id="ARBA00004123"/>
    </source>
</evidence>
<feature type="compositionally biased region" description="Basic and acidic residues" evidence="7">
    <location>
        <begin position="252"/>
        <end position="264"/>
    </location>
</feature>
<dbReference type="GO" id="GO:0008623">
    <property type="term" value="C:CHRAC"/>
    <property type="evidence" value="ECO:0007669"/>
    <property type="project" value="TreeGrafter"/>
</dbReference>
<feature type="compositionally biased region" description="Acidic residues" evidence="7">
    <location>
        <begin position="197"/>
        <end position="211"/>
    </location>
</feature>
<organism evidence="9 10">
    <name type="scientific">Candida verbasci</name>
    <dbReference type="NCBI Taxonomy" id="1227364"/>
    <lineage>
        <taxon>Eukaryota</taxon>
        <taxon>Fungi</taxon>
        <taxon>Dikarya</taxon>
        <taxon>Ascomycota</taxon>
        <taxon>Saccharomycotina</taxon>
        <taxon>Pichiomycetes</taxon>
        <taxon>Debaryomycetaceae</taxon>
        <taxon>Candida/Lodderomyces clade</taxon>
        <taxon>Candida</taxon>
    </lineage>
</organism>
<keyword evidence="10" id="KW-1185">Reference proteome</keyword>
<dbReference type="GO" id="GO:0008622">
    <property type="term" value="C:epsilon DNA polymerase complex"/>
    <property type="evidence" value="ECO:0007669"/>
    <property type="project" value="TreeGrafter"/>
</dbReference>
<evidence type="ECO:0000259" key="8">
    <source>
        <dbReference type="Pfam" id="PF00808"/>
    </source>
</evidence>
<dbReference type="GO" id="GO:0006272">
    <property type="term" value="P:leading strand elongation"/>
    <property type="evidence" value="ECO:0007669"/>
    <property type="project" value="TreeGrafter"/>
</dbReference>
<keyword evidence="6" id="KW-0175">Coiled coil</keyword>
<dbReference type="InterPro" id="IPR009072">
    <property type="entry name" value="Histone-fold"/>
</dbReference>
<evidence type="ECO:0000256" key="3">
    <source>
        <dbReference type="ARBA" id="ARBA00023242"/>
    </source>
</evidence>
<evidence type="ECO:0000256" key="5">
    <source>
        <dbReference type="ARBA" id="ARBA00042096"/>
    </source>
</evidence>
<dbReference type="SUPFAM" id="SSF47113">
    <property type="entry name" value="Histone-fold"/>
    <property type="match status" value="1"/>
</dbReference>
<dbReference type="GO" id="GO:0046982">
    <property type="term" value="F:protein heterodimerization activity"/>
    <property type="evidence" value="ECO:0007669"/>
    <property type="project" value="InterPro"/>
</dbReference>
<feature type="region of interest" description="Disordered" evidence="7">
    <location>
        <begin position="168"/>
        <end position="279"/>
    </location>
</feature>
<feature type="compositionally biased region" description="Low complexity" evidence="7">
    <location>
        <begin position="168"/>
        <end position="196"/>
    </location>
</feature>
<reference evidence="9" key="1">
    <citation type="submission" date="2022-12" db="EMBL/GenBank/DDBJ databases">
        <authorList>
            <person name="Brejova B."/>
        </authorList>
    </citation>
    <scope>NUCLEOTIDE SEQUENCE</scope>
</reference>
<name>A0A9W4TUV8_9ASCO</name>
<dbReference type="PANTHER" id="PTHR46172:SF1">
    <property type="entry name" value="DNA POLYMERASE EPSILON SUBUNIT 3"/>
    <property type="match status" value="1"/>
</dbReference>
<evidence type="ECO:0000256" key="4">
    <source>
        <dbReference type="ARBA" id="ARBA00039775"/>
    </source>
</evidence>
<dbReference type="OrthoDB" id="1707486at2759"/>
<sequence>MPPKGWRKNADGSYPQPQREIPQVSIDELLFPRSTIQKLSKQIVTEDSLISKDSLIALQRAATVFVSHLLFHSKDVVKESNRKTINSQDVLNALERSEFGGFIPLIKEKLAKFEEIQRQKKLLKQQAGIPSTGEIEDELDENINEIEEINAKKARIQDVYMIPNQQQHVQLPQQHPLQFQQQQHQSQQQQQQAQIIDDGDESLSSDDDDDEIQHHEVHVIDDEDEIEDDDEDEDEDEDEEEEDHQNPIQLLSKDEKELQGREETVSDVEEVDDDEDDTL</sequence>
<evidence type="ECO:0000256" key="2">
    <source>
        <dbReference type="ARBA" id="ARBA00022705"/>
    </source>
</evidence>
<dbReference type="GO" id="GO:0031490">
    <property type="term" value="F:chromatin DNA binding"/>
    <property type="evidence" value="ECO:0007669"/>
    <property type="project" value="TreeGrafter"/>
</dbReference>
<evidence type="ECO:0000256" key="6">
    <source>
        <dbReference type="SAM" id="Coils"/>
    </source>
</evidence>
<proteinExistence type="predicted"/>
<feature type="domain" description="Transcription factor CBF/NF-Y/archaeal histone" evidence="8">
    <location>
        <begin position="31"/>
        <end position="94"/>
    </location>
</feature>
<feature type="compositionally biased region" description="Acidic residues" evidence="7">
    <location>
        <begin position="221"/>
        <end position="243"/>
    </location>
</feature>
<dbReference type="PANTHER" id="PTHR46172">
    <property type="entry name" value="DNA POLYMERASE EPSILON SUBUNIT 3"/>
    <property type="match status" value="1"/>
</dbReference>
<comment type="caution">
    <text evidence="9">The sequence shown here is derived from an EMBL/GenBank/DDBJ whole genome shotgun (WGS) entry which is preliminary data.</text>
</comment>
<evidence type="ECO:0000313" key="9">
    <source>
        <dbReference type="EMBL" id="CAI5756795.1"/>
    </source>
</evidence>
<keyword evidence="2" id="KW-0235">DNA replication</keyword>
<feature type="compositionally biased region" description="Acidic residues" evidence="7">
    <location>
        <begin position="265"/>
        <end position="279"/>
    </location>
</feature>
<dbReference type="Pfam" id="PF00808">
    <property type="entry name" value="CBFD_NFYB_HMF"/>
    <property type="match status" value="1"/>
</dbReference>
<dbReference type="CDD" id="cd22928">
    <property type="entry name" value="HFD_POLE3_DPB4"/>
    <property type="match status" value="1"/>
</dbReference>
<feature type="coiled-coil region" evidence="6">
    <location>
        <begin position="106"/>
        <end position="159"/>
    </location>
</feature>
<dbReference type="Gene3D" id="1.10.20.10">
    <property type="entry name" value="Histone, subunit A"/>
    <property type="match status" value="1"/>
</dbReference>
<dbReference type="Proteomes" id="UP001152885">
    <property type="component" value="Unassembled WGS sequence"/>
</dbReference>
<dbReference type="AlphaFoldDB" id="A0A9W4TUV8"/>
<evidence type="ECO:0000313" key="10">
    <source>
        <dbReference type="Proteomes" id="UP001152885"/>
    </source>
</evidence>